<dbReference type="InParanoid" id="A0A4R6QFY7"/>
<keyword evidence="3" id="KW-0378">Hydrolase</keyword>
<keyword evidence="1" id="KW-0472">Membrane</keyword>
<dbReference type="RefSeq" id="WP_133703926.1">
    <property type="nucleotide sequence ID" value="NZ_SNXS01000016.1"/>
</dbReference>
<dbReference type="EMBL" id="SNXS01000016">
    <property type="protein sequence ID" value="TDP60429.1"/>
    <property type="molecule type" value="Genomic_DNA"/>
</dbReference>
<accession>A0A4R6QFY7</accession>
<dbReference type="GO" id="GO:0080120">
    <property type="term" value="P:CAAX-box protein maturation"/>
    <property type="evidence" value="ECO:0007669"/>
    <property type="project" value="UniProtKB-ARBA"/>
</dbReference>
<keyword evidence="4" id="KW-1185">Reference proteome</keyword>
<dbReference type="Pfam" id="PF02517">
    <property type="entry name" value="Rce1-like"/>
    <property type="match status" value="1"/>
</dbReference>
<sequence length="320" mass="35243">MSDLIRRRPLLTFYVLAFVLGAIVTSIRLLDPGAMGAMFKDMRTNPWHPNMISVFPKVLESPILWTGYLFPFAPTAAALIIVALGWGRKGLRELFDRFRFWRDGVTWRQGMMVYATLFAVYLAAVAFLLIVLVLREPNSGLIPMLQRYGSMPFAIFGFMIVAPFLGPGGLLEELGWRGFMFPLLVEKLANPLLACVVIGVLWGLWHFPREIPSIVSGNPAMLKGGSWGGFALNQLQFLAGTIVASILIAYVYFKTGGSVWAAILTHNIGNEFAVGLTIFTKSQLQIAGVAMDVETPFKVAIAVLIVATTGTQLGRRREGT</sequence>
<evidence type="ECO:0000313" key="4">
    <source>
        <dbReference type="Proteomes" id="UP000295361"/>
    </source>
</evidence>
<feature type="transmembrane region" description="Helical" evidence="1">
    <location>
        <begin position="154"/>
        <end position="176"/>
    </location>
</feature>
<dbReference type="InterPro" id="IPR003675">
    <property type="entry name" value="Rce1/LyrA-like_dom"/>
</dbReference>
<organism evidence="3 4">
    <name type="scientific">Roseateles toxinivorans</name>
    <dbReference type="NCBI Taxonomy" id="270368"/>
    <lineage>
        <taxon>Bacteria</taxon>
        <taxon>Pseudomonadati</taxon>
        <taxon>Pseudomonadota</taxon>
        <taxon>Betaproteobacteria</taxon>
        <taxon>Burkholderiales</taxon>
        <taxon>Sphaerotilaceae</taxon>
        <taxon>Roseateles</taxon>
    </lineage>
</organism>
<comment type="caution">
    <text evidence="3">The sequence shown here is derived from an EMBL/GenBank/DDBJ whole genome shotgun (WGS) entry which is preliminary data.</text>
</comment>
<evidence type="ECO:0000313" key="3">
    <source>
        <dbReference type="EMBL" id="TDP60429.1"/>
    </source>
</evidence>
<feature type="transmembrane region" description="Helical" evidence="1">
    <location>
        <begin position="112"/>
        <end position="134"/>
    </location>
</feature>
<feature type="transmembrane region" description="Helical" evidence="1">
    <location>
        <begin position="12"/>
        <end position="30"/>
    </location>
</feature>
<dbReference type="OrthoDB" id="9156386at2"/>
<dbReference type="PANTHER" id="PTHR35797:SF1">
    <property type="entry name" value="PROTEASE"/>
    <property type="match status" value="1"/>
</dbReference>
<keyword evidence="3" id="KW-0645">Protease</keyword>
<feature type="transmembrane region" description="Helical" evidence="1">
    <location>
        <begin position="68"/>
        <end position="91"/>
    </location>
</feature>
<feature type="transmembrane region" description="Helical" evidence="1">
    <location>
        <begin position="227"/>
        <end position="253"/>
    </location>
</feature>
<evidence type="ECO:0000259" key="2">
    <source>
        <dbReference type="Pfam" id="PF02517"/>
    </source>
</evidence>
<keyword evidence="1" id="KW-0812">Transmembrane</keyword>
<keyword evidence="1" id="KW-1133">Transmembrane helix</keyword>
<dbReference type="PANTHER" id="PTHR35797">
    <property type="entry name" value="PROTEASE-RELATED"/>
    <property type="match status" value="1"/>
</dbReference>
<dbReference type="Proteomes" id="UP000295361">
    <property type="component" value="Unassembled WGS sequence"/>
</dbReference>
<name>A0A4R6QFY7_9BURK</name>
<proteinExistence type="predicted"/>
<dbReference type="InterPro" id="IPR042150">
    <property type="entry name" value="MmRce1-like"/>
</dbReference>
<feature type="domain" description="CAAX prenyl protease 2/Lysostaphin resistance protein A-like" evidence="2">
    <location>
        <begin position="158"/>
        <end position="270"/>
    </location>
</feature>
<dbReference type="GO" id="GO:0006508">
    <property type="term" value="P:proteolysis"/>
    <property type="evidence" value="ECO:0007669"/>
    <property type="project" value="UniProtKB-KW"/>
</dbReference>
<evidence type="ECO:0000256" key="1">
    <source>
        <dbReference type="SAM" id="Phobius"/>
    </source>
</evidence>
<dbReference type="AlphaFoldDB" id="A0A4R6QFY7"/>
<protein>
    <submittedName>
        <fullName evidence="3">CAAX prenyl protease-like protein</fullName>
    </submittedName>
</protein>
<dbReference type="GO" id="GO:0004175">
    <property type="term" value="F:endopeptidase activity"/>
    <property type="evidence" value="ECO:0007669"/>
    <property type="project" value="UniProtKB-ARBA"/>
</dbReference>
<reference evidence="3 4" key="1">
    <citation type="submission" date="2019-03" db="EMBL/GenBank/DDBJ databases">
        <title>Genomic Encyclopedia of Type Strains, Phase IV (KMG-IV): sequencing the most valuable type-strain genomes for metagenomic binning, comparative biology and taxonomic classification.</title>
        <authorList>
            <person name="Goeker M."/>
        </authorList>
    </citation>
    <scope>NUCLEOTIDE SEQUENCE [LARGE SCALE GENOMIC DNA]</scope>
    <source>
        <strain evidence="3 4">DSM 16998</strain>
    </source>
</reference>
<gene>
    <name evidence="3" type="ORF">DES47_11628</name>
</gene>
<feature type="transmembrane region" description="Helical" evidence="1">
    <location>
        <begin position="188"/>
        <end position="207"/>
    </location>
</feature>